<dbReference type="Gene3D" id="1.10.287.2250">
    <property type="match status" value="1"/>
</dbReference>
<keyword evidence="1" id="KW-0732">Signal</keyword>
<dbReference type="Proteomes" id="UP001162164">
    <property type="component" value="Unassembled WGS sequence"/>
</dbReference>
<dbReference type="Pfam" id="PF08246">
    <property type="entry name" value="Inhibitor_I29"/>
    <property type="match status" value="1"/>
</dbReference>
<organism evidence="3 4">
    <name type="scientific">Molorchus minor</name>
    <dbReference type="NCBI Taxonomy" id="1323400"/>
    <lineage>
        <taxon>Eukaryota</taxon>
        <taxon>Metazoa</taxon>
        <taxon>Ecdysozoa</taxon>
        <taxon>Arthropoda</taxon>
        <taxon>Hexapoda</taxon>
        <taxon>Insecta</taxon>
        <taxon>Pterygota</taxon>
        <taxon>Neoptera</taxon>
        <taxon>Endopterygota</taxon>
        <taxon>Coleoptera</taxon>
        <taxon>Polyphaga</taxon>
        <taxon>Cucujiformia</taxon>
        <taxon>Chrysomeloidea</taxon>
        <taxon>Cerambycidae</taxon>
        <taxon>Lamiinae</taxon>
        <taxon>Monochamini</taxon>
        <taxon>Molorchus</taxon>
    </lineage>
</organism>
<reference evidence="3" key="1">
    <citation type="journal article" date="2023" name="Insect Mol. Biol.">
        <title>Genome sequencing provides insights into the evolution of gene families encoding plant cell wall-degrading enzymes in longhorned beetles.</title>
        <authorList>
            <person name="Shin N.R."/>
            <person name="Okamura Y."/>
            <person name="Kirsch R."/>
            <person name="Pauchet Y."/>
        </authorList>
    </citation>
    <scope>NUCLEOTIDE SEQUENCE</scope>
    <source>
        <strain evidence="3">MMC_N1</strain>
    </source>
</reference>
<evidence type="ECO:0000259" key="2">
    <source>
        <dbReference type="SMART" id="SM00848"/>
    </source>
</evidence>
<dbReference type="InterPro" id="IPR013201">
    <property type="entry name" value="Prot_inhib_I29"/>
</dbReference>
<name>A0ABQ9K0U8_9CUCU</name>
<feature type="domain" description="Cathepsin propeptide inhibitor" evidence="2">
    <location>
        <begin position="31"/>
        <end position="91"/>
    </location>
</feature>
<dbReference type="SMART" id="SM00848">
    <property type="entry name" value="Inhibitor_I29"/>
    <property type="match status" value="1"/>
</dbReference>
<protein>
    <recommendedName>
        <fullName evidence="2">Cathepsin propeptide inhibitor domain-containing protein</fullName>
    </recommendedName>
</protein>
<comment type="caution">
    <text evidence="3">The sequence shown here is derived from an EMBL/GenBank/DDBJ whole genome shotgun (WGS) entry which is preliminary data.</text>
</comment>
<sequence length="128" mass="14597">MCNFRKIEMRLLVVLACAILAVNAASDDELWSQFKKTHGKSYRNLREEQKRFAVFQDNIRKIETHNAQYAKGEKSYTLGATVFADLTHEEFLSLFNTSGLSTPTFEATPLDHIALADVPDEIDWRTKG</sequence>
<keyword evidence="4" id="KW-1185">Reference proteome</keyword>
<evidence type="ECO:0000313" key="3">
    <source>
        <dbReference type="EMBL" id="KAJ8984235.1"/>
    </source>
</evidence>
<feature type="signal peptide" evidence="1">
    <location>
        <begin position="1"/>
        <end position="24"/>
    </location>
</feature>
<evidence type="ECO:0000256" key="1">
    <source>
        <dbReference type="SAM" id="SignalP"/>
    </source>
</evidence>
<proteinExistence type="predicted"/>
<evidence type="ECO:0000313" key="4">
    <source>
        <dbReference type="Proteomes" id="UP001162164"/>
    </source>
</evidence>
<gene>
    <name evidence="3" type="ORF">NQ317_007467</name>
</gene>
<dbReference type="InterPro" id="IPR038765">
    <property type="entry name" value="Papain-like_cys_pep_sf"/>
</dbReference>
<dbReference type="SUPFAM" id="SSF54001">
    <property type="entry name" value="Cysteine proteinases"/>
    <property type="match status" value="1"/>
</dbReference>
<accession>A0ABQ9K0U8</accession>
<feature type="chain" id="PRO_5046025828" description="Cathepsin propeptide inhibitor domain-containing protein" evidence="1">
    <location>
        <begin position="25"/>
        <end position="128"/>
    </location>
</feature>
<dbReference type="EMBL" id="JAPWTJ010000043">
    <property type="protein sequence ID" value="KAJ8984235.1"/>
    <property type="molecule type" value="Genomic_DNA"/>
</dbReference>